<feature type="compositionally biased region" description="Low complexity" evidence="4">
    <location>
        <begin position="3834"/>
        <end position="3856"/>
    </location>
</feature>
<feature type="region of interest" description="Disordered" evidence="4">
    <location>
        <begin position="2086"/>
        <end position="2117"/>
    </location>
</feature>
<dbReference type="STRING" id="94643.A0A2A9M9A2"/>
<feature type="compositionally biased region" description="Basic and acidic residues" evidence="4">
    <location>
        <begin position="1841"/>
        <end position="1874"/>
    </location>
</feature>
<feature type="compositionally biased region" description="Acidic residues" evidence="4">
    <location>
        <begin position="2336"/>
        <end position="2350"/>
    </location>
</feature>
<evidence type="ECO:0000256" key="3">
    <source>
        <dbReference type="PROSITE-ProRule" id="PRU00104"/>
    </source>
</evidence>
<feature type="compositionally biased region" description="Basic and acidic residues" evidence="4">
    <location>
        <begin position="1019"/>
        <end position="1030"/>
    </location>
</feature>
<dbReference type="InterPro" id="IPR045322">
    <property type="entry name" value="HECTD1/TRIP12-like"/>
</dbReference>
<dbReference type="VEuPathDB" id="ToxoDB:BESB_019030"/>
<name>A0A2A9M9A2_BESBE</name>
<feature type="compositionally biased region" description="Basic and acidic residues" evidence="4">
    <location>
        <begin position="2848"/>
        <end position="2864"/>
    </location>
</feature>
<dbReference type="PANTHER" id="PTHR45670">
    <property type="entry name" value="E3 UBIQUITIN-PROTEIN LIGASE TRIP12"/>
    <property type="match status" value="1"/>
</dbReference>
<feature type="region of interest" description="Disordered" evidence="4">
    <location>
        <begin position="1407"/>
        <end position="1438"/>
    </location>
</feature>
<dbReference type="GO" id="GO:0043161">
    <property type="term" value="P:proteasome-mediated ubiquitin-dependent protein catabolic process"/>
    <property type="evidence" value="ECO:0007669"/>
    <property type="project" value="TreeGrafter"/>
</dbReference>
<feature type="compositionally biased region" description="Low complexity" evidence="4">
    <location>
        <begin position="3752"/>
        <end position="3784"/>
    </location>
</feature>
<feature type="active site" description="Glycyl thioester intermediate" evidence="3">
    <location>
        <position position="4267"/>
    </location>
</feature>
<feature type="region of interest" description="Disordered" evidence="4">
    <location>
        <begin position="3021"/>
        <end position="3075"/>
    </location>
</feature>
<feature type="compositionally biased region" description="Acidic residues" evidence="4">
    <location>
        <begin position="771"/>
        <end position="785"/>
    </location>
</feature>
<feature type="compositionally biased region" description="Low complexity" evidence="4">
    <location>
        <begin position="98"/>
        <end position="110"/>
    </location>
</feature>
<feature type="region of interest" description="Disordered" evidence="4">
    <location>
        <begin position="2036"/>
        <end position="2055"/>
    </location>
</feature>
<dbReference type="EMBL" id="NWUJ01000012">
    <property type="protein sequence ID" value="PFH31962.1"/>
    <property type="molecule type" value="Genomic_DNA"/>
</dbReference>
<evidence type="ECO:0000259" key="5">
    <source>
        <dbReference type="PROSITE" id="PS50237"/>
    </source>
</evidence>
<feature type="region of interest" description="Disordered" evidence="4">
    <location>
        <begin position="3963"/>
        <end position="4046"/>
    </location>
</feature>
<feature type="region of interest" description="Disordered" evidence="4">
    <location>
        <begin position="1266"/>
        <end position="1286"/>
    </location>
</feature>
<dbReference type="InterPro" id="IPR035983">
    <property type="entry name" value="Hect_E3_ubiquitin_ligase"/>
</dbReference>
<feature type="region of interest" description="Disordered" evidence="4">
    <location>
        <begin position="1011"/>
        <end position="1030"/>
    </location>
</feature>
<dbReference type="PANTHER" id="PTHR45670:SF1">
    <property type="entry name" value="E3 UBIQUITIN-PROTEIN LIGASE HECTD1"/>
    <property type="match status" value="1"/>
</dbReference>
<feature type="compositionally biased region" description="Low complexity" evidence="4">
    <location>
        <begin position="2615"/>
        <end position="2624"/>
    </location>
</feature>
<dbReference type="GeneID" id="40306964"/>
<feature type="region of interest" description="Disordered" evidence="4">
    <location>
        <begin position="474"/>
        <end position="558"/>
    </location>
</feature>
<feature type="compositionally biased region" description="Low complexity" evidence="4">
    <location>
        <begin position="2296"/>
        <end position="2306"/>
    </location>
</feature>
<feature type="region of interest" description="Disordered" evidence="4">
    <location>
        <begin position="3752"/>
        <end position="3895"/>
    </location>
</feature>
<feature type="region of interest" description="Disordered" evidence="4">
    <location>
        <begin position="765"/>
        <end position="787"/>
    </location>
</feature>
<dbReference type="Pfam" id="PF00632">
    <property type="entry name" value="HECT"/>
    <property type="match status" value="1"/>
</dbReference>
<evidence type="ECO:0000313" key="6">
    <source>
        <dbReference type="EMBL" id="PFH31962.1"/>
    </source>
</evidence>
<feature type="region of interest" description="Disordered" evidence="4">
    <location>
        <begin position="98"/>
        <end position="259"/>
    </location>
</feature>
<dbReference type="OrthoDB" id="409931at2759"/>
<dbReference type="RefSeq" id="XP_029215971.1">
    <property type="nucleotide sequence ID" value="XM_029360612.1"/>
</dbReference>
<feature type="compositionally biased region" description="Basic and acidic residues" evidence="4">
    <location>
        <begin position="1965"/>
        <end position="1977"/>
    </location>
</feature>
<feature type="compositionally biased region" description="Low complexity" evidence="4">
    <location>
        <begin position="2022"/>
        <end position="2031"/>
    </location>
</feature>
<dbReference type="Gene3D" id="3.90.1750.10">
    <property type="entry name" value="Hect, E3 ligase catalytic domains"/>
    <property type="match status" value="3"/>
</dbReference>
<sequence>MNHMPRLIVMGRGGGRGLTTAEDSRWSAMLKILQQPNQAQHTACLADLQEWLSYATEASIGHFPLEVFVAALFDLLEGKPAASPFPRASAAEARGVSSFSSSASSSTAAAVEPPSDRRPGARQSSARREEVSARSQEAGEGAAPEGGGKAAAADPCSTPRDESKQAVAGETETAAAGGAGGSGEKKSGRRGRSSSRPPSEHKTPTEEAAAAAGKPSGSVASPRAEDEDRRSSSSSPSRQRSAAGGEEPREGNEGTGLMDEGTRALSHTVLVFACVVLELLVLGGGSGGEGNGGQGEGRARSSSNLAFDFGSVALRFGFERSRDAAGFLLGDDDDDTFALGRMRDDDEELLLLQQQALLLGDDEDGDGMVQKMLLVANCLFLLLDLLPVQGAAAIARQPRYLRILNSKLTSIEYIDLAEKILQCMDKLSEEQPLSVFLSGGLQASLSFLDFFSLDVQRRTMKAAVRLFKTAQTWSTSPCPLSRASSSRSLSLRGGDGGARAEEEAQEPDAFPRASPRAERRGLWRRSGGADEGRGGGQEGGAQTKGLAPQMEKSLEQQKEELKSLVSPVLPALSALLTYEDETLVSCACQCWRSYIDSLVSLHLRTASASPPPASLPVSPLPSSPRSASPEHEGASADGHGSSAAAASEPAAASVDSLTALQHLCRRFGAQGVGRDFVGLSFAALSPALEAPSGVAVPSRCAAQEDEEEEDECRRWIEEAGKKYRAALTELPKELNAIASSSLVPNLLALIARHVDLAVVAARAASSQTKDGEEDRESGEENEEEGMASLQQNACVTDAAYSLAVLANFSTNLAEELLRDPRWKSVERVMHATGEGPDFMLLLRFVCLGVSLLPAVVFNLPLFFHTLRLDSGASASPRKKKKRASPPAFAAEKVPRSRDRRGRRKAERLSDGDCDLLMHAEDSLEGNEQANSRQRRPPDVPRKLARVLVPDAERSRLFVKEPELFGTLIKTFVGPLLRLYDRALSSELLLETLQFLLGCVMTASVAEEAEDSGGLALAGSEERESTVDARGDVRETAGTLQAPAAKSLREELLAQLDSVQVAEFLAYILQTKPSATAVMAALSVTLELLSLAPHVFLPVFFKEGVIAFVRGGLDAAIDDGAFASISASSLCPSSVSLPLSALSSAASSRQSSPHAGKKHAASRLSSALATPHLPLSAPEDEVTGRRAPSRWRASMERQASSDEETETCALPLRWCFAFSSSGHVAVNLSRLSLWLSATILLLPAVQATHRCLSSSAAVHPLCSAGDAHGKDEGAADETGAGDPRGLAPLSSAIRASDVLPRLQQVTALLSLSESAAHRGPEAETQGEAGGCRPCLDEEEEAAAPAGLESRAEGAAVETRGHARAWKAFVSLRELLEGDEQVSAFEFIVSDVAAALAEFLGGLDVASTDASDGEHGDAQVQRRASGASFSSEADREETRALTCENAREGRAVEEAPEKGEKNAQRAAARRGGACSFFPACVQKSAGKTNAGTKAAKRTQLLHERLCLFLRAFAFSSALPLPEALEDLSSSAGSLSSAAPAASPWEDLDWSQADGALLLQLASLCMKSLGRAGEASLSVQTVFSASDKHVMGSAASYLPPHLRPATPAGFVSAPGRSSAKRVSPRLQSLASTRPFLFTGKKGAAPGPHAEGEETRASRKSGLALAPQNASRGPSSSSSAEAAAVDALASGGCSGEGERGERGPAARRLPRSYGVPAAYVSFFVSASREQQDISGASSLVSPSRRDGASQESGEGGSPKTGKRAAESSLRARATGAAAFFPSARAATPETPEDLLTLFGSLHREVFVRLSPSAQERRKALLHAQRRRARSAGESRGAEKKKKRGTATEKENQRGEGAAEKARAADRVEASRKDRRAEKEEESMTACSGGSTNSKRRRAQKERKETEANDLTRRKEASRARSEAGRRRGKDGEKKTKKGAKDEIAEGGQTADDQKTSVDSQRPSLQAEDEDRRREREGERRSRAGSRNRIREDGRETASDSAFVASALQQDLLPVSRSSSRDERPGASSVSASTSDLLSLLVRTAADDEDDDDDEDDEDFSAEGEFLLLSRYARAALDARRFPQGTTFSADARAASTSAHPARAASHSASPSRSARRSGAVASSLSSSLRSSALPAPPSSFPHHVLFPMIDRLSASLVRESSSVASGVGARAGAEADPGEQSSGEGESRACNVLHASLVSSLASSWYPRAGGAARKSNGLASSSGRRGGEKDSREALPEFNCMLGGQAAVSRLEANVQREVASQQAAACAAAQRPTNARVSPPGSARDRRVSLLGRPAAPPTGAASAPGDDGPAEDEHEGGRRSNETQPEAKTGETQADREEAEEEAEQQEEGEEKGDARRTGKRRRGVFQSGGVTRVREPKAGAAAGGGDTKTAAGGRPDAAAAAEEEEKKENVSRSGRRGHQPAGHTEDEETSDTLLGGRRRGEQKKGKEESAGEEADEELRRDRSASRQRRGRKESEKDSSQPPQKPHVARRTARDKSAGSDVAKNEAAKPKKTEEAAGARRRRQEEFEVSFLSSAEEEAWASTPQETESSAMASDAFARSTDRRRGERDCEKARGEDEADAKAEEGASALYGVNDLESDSNQDDDAGLSVERSDDTSSGFGSSSTSEEDGEEEEDEEDEDEDGDEDEDDEAHTTTEFEVGFADASSLVLDRPPPSARVLFASPDITTLFASSSSRVRSAASGHANASAASSSALSGGDSRTSPQGVRRLISVGPATDVSSSASSFEAAVSSRLFPPYVADVGSGGGAWRREEGDTTKKRDIQLFVDGTAVPSHMTLTEALCRYRRCFPSARVVRRPRSSAFSARAVEQRSARSRTRDGRRQCPKPATAEQREEAPLRSAARDGRGNEPQQDAEAARRGGNANADEHGAKTQLASSFVGACCPASCAKPEGSRASADAARGPVVHRGGVAAPPRESSNAEYAVVDLSARFLVAADADLLTLPCQQNGGSKPLGFRASAPEGGGEDEAPEEDVYLPLWDLRHVVEYEVLEAQAYGAGAKASERAAEKRQAGTPQAASAPLPASRVPSSSRVSLSLSSSSTSSEFATGGRDGGRAGERKERHCDAGFLLAQERRAQELLEGRASPLLCTVVDSVFGSSRLLQDLRSFAKVTCPSRPASSASSSSTVARAGVGAPLSSPAELRSLSSASGVPALEPLCSTPERRKRVKEELRPALLSATARQGDVGPRTWPLVAPGSQESSLVSAFEDAVSCMAFLRGSLAAPPRQDILLCAGSDEAAELVYLRARSLARGAPRDTAADLTAASPEFAFAGEAFSASPASAGSREETPCGWMACEGGDRWVTGGGRRNLFGHGGSLGDIFGADKTAASLVFLLTLLHHLVYALRRMQLERAFVAFAHDTAAFASQLRAASPLSGSLASPLGSGKRLSRPPATPAHEGASQRFSGASESSKGRTRRRRGTQDSTSSSASLASSRSYKSAPSLIRLSEAQLGRFFTNSALSLKLLQVLSDPALVVSLCPPLWVSRLLRGCSFLFPFSARMLYVFQTFLGLNRSLCCYGQRLRDAMDTVAARGAAGSGSSLASSRGGGTSGARFASLALPPASPLVAAGGATAVGGYGAADPTSRALMATLAARIFSQIEGSRRQQQSFVANLETAVALPRTKVKIHRTRILDSAFKVMEHFHSLLYSSKNGSLASQQQPLLEVEYFGEEGVGSGPTIEFYSEVLEAIQTHSAPRLFRDVSSDGCFFPFPYSVDLSRLAPALLSKPLSSSLTSSSGAAASMTSAMSPSSSPVRPSAHPSPRSASASSSLSAAVPPPSSATPSRPTPRKAPEGGNAEARRRAGREGRASGEGHGTDEAEGLASSPSSSRGSATQGGAARDASAAPAPTPRGESGDAEAAAGRQFERPDRTPRASQANASSGDAAIASSSSLVVSAASSVEEKVFLLFKLLGQVAAKALLDGRSCTIDLRLHPAFWQLALQRESCTCGACSGALQPKREHGQDPGSGRGVAGGQAREAADAKKNKRGARPAPLDGDGLGRGARRQTRALARRQKEQASQMKRAAESRGGEEEKEAAGRPCRACLKTQALGLADLNDVDEQLARSMQRLLLYRSEGNEVEDLALVFVLPGTDIELVEGGSNLAVCNGNLDFYIRRVIQVVLLEGILLQAYAFRFGFSTLVPLSSLSLFSPQERAHLVFGGGGRIGDSRFWNIEHLRAHIVPDHGFTASSATYVSFLEVLTEFSVDERRRFLRFATGTPVLPHGGFAALRPLMKVVRKPQESGSEGATSDDVLPSVMTCTNYIKLPDYSSKRVLRLRLVVAMTEGQGAFTLS</sequence>
<feature type="region of interest" description="Disordered" evidence="4">
    <location>
        <begin position="922"/>
        <end position="941"/>
    </location>
</feature>
<accession>A0A2A9M9A2</accession>
<feature type="compositionally biased region" description="Low complexity" evidence="4">
    <location>
        <begin position="3435"/>
        <end position="3446"/>
    </location>
</feature>
<keyword evidence="1" id="KW-0808">Transferase</keyword>
<proteinExistence type="predicted"/>
<feature type="region of interest" description="Disordered" evidence="4">
    <location>
        <begin position="2161"/>
        <end position="2183"/>
    </location>
</feature>
<feature type="compositionally biased region" description="Acidic residues" evidence="4">
    <location>
        <begin position="2042"/>
        <end position="2055"/>
    </location>
</feature>
<reference evidence="6 7" key="1">
    <citation type="submission" date="2017-09" db="EMBL/GenBank/DDBJ databases">
        <title>Genome sequencing of Besnoitia besnoiti strain Bb-Ger1.</title>
        <authorList>
            <person name="Schares G."/>
            <person name="Venepally P."/>
            <person name="Lorenzi H.A."/>
        </authorList>
    </citation>
    <scope>NUCLEOTIDE SEQUENCE [LARGE SCALE GENOMIC DNA]</scope>
    <source>
        <strain evidence="6 7">Bb-Ger1</strain>
    </source>
</reference>
<feature type="compositionally biased region" description="Low complexity" evidence="4">
    <location>
        <begin position="232"/>
        <end position="242"/>
    </location>
</feature>
<feature type="compositionally biased region" description="Low complexity" evidence="4">
    <location>
        <begin position="133"/>
        <end position="143"/>
    </location>
</feature>
<feature type="region of interest" description="Disordered" evidence="4">
    <location>
        <begin position="1173"/>
        <end position="1201"/>
    </location>
</feature>
<feature type="compositionally biased region" description="Basic and acidic residues" evidence="4">
    <location>
        <begin position="2825"/>
        <end position="2839"/>
    </location>
</feature>
<feature type="compositionally biased region" description="Low complexity" evidence="4">
    <location>
        <begin position="1666"/>
        <end position="1680"/>
    </location>
</feature>
<protein>
    <recommendedName>
        <fullName evidence="5">HECT domain-containing protein</fullName>
    </recommendedName>
</protein>
<feature type="compositionally biased region" description="Basic and acidic residues" evidence="4">
    <location>
        <begin position="4032"/>
        <end position="4046"/>
    </location>
</feature>
<evidence type="ECO:0000313" key="7">
    <source>
        <dbReference type="Proteomes" id="UP000224006"/>
    </source>
</evidence>
<feature type="region of interest" description="Disordered" evidence="4">
    <location>
        <begin position="2705"/>
        <end position="2724"/>
    </location>
</feature>
<feature type="region of interest" description="Disordered" evidence="4">
    <location>
        <begin position="607"/>
        <end position="648"/>
    </location>
</feature>
<feature type="domain" description="HECT" evidence="5">
    <location>
        <begin position="4061"/>
        <end position="4300"/>
    </location>
</feature>
<feature type="compositionally biased region" description="Basic and acidic residues" evidence="4">
    <location>
        <begin position="2559"/>
        <end position="2584"/>
    </location>
</feature>
<feature type="region of interest" description="Disordered" evidence="4">
    <location>
        <begin position="873"/>
        <end position="907"/>
    </location>
</feature>
<feature type="region of interest" description="Disordered" evidence="4">
    <location>
        <begin position="1729"/>
        <end position="1767"/>
    </location>
</feature>
<keyword evidence="7" id="KW-1185">Reference proteome</keyword>
<feature type="compositionally biased region" description="Low complexity" evidence="4">
    <location>
        <begin position="2161"/>
        <end position="2171"/>
    </location>
</feature>
<feature type="compositionally biased region" description="Basic and acidic residues" evidence="4">
    <location>
        <begin position="2438"/>
        <end position="2449"/>
    </location>
</feature>
<feature type="region of interest" description="Disordered" evidence="4">
    <location>
        <begin position="2207"/>
        <end position="2229"/>
    </location>
</feature>
<feature type="compositionally biased region" description="Low complexity" evidence="4">
    <location>
        <begin position="480"/>
        <end position="492"/>
    </location>
</feature>
<dbReference type="GO" id="GO:0061630">
    <property type="term" value="F:ubiquitin protein ligase activity"/>
    <property type="evidence" value="ECO:0007669"/>
    <property type="project" value="InterPro"/>
</dbReference>
<feature type="compositionally biased region" description="Basic and acidic residues" evidence="4">
    <location>
        <begin position="515"/>
        <end position="533"/>
    </location>
</feature>
<gene>
    <name evidence="6" type="ORF">BESB_019030</name>
</gene>
<feature type="compositionally biased region" description="Basic and acidic residues" evidence="4">
    <location>
        <begin position="2491"/>
        <end position="2525"/>
    </location>
</feature>
<feature type="compositionally biased region" description="Polar residues" evidence="4">
    <location>
        <begin position="2541"/>
        <end position="2551"/>
    </location>
</feature>
<feature type="compositionally biased region" description="Basic residues" evidence="4">
    <location>
        <begin position="1815"/>
        <end position="1825"/>
    </location>
</feature>
<dbReference type="Gene3D" id="3.30.2160.10">
    <property type="entry name" value="Hect, E3 ligase catalytic domain"/>
    <property type="match status" value="1"/>
</dbReference>
<feature type="compositionally biased region" description="Low complexity" evidence="4">
    <location>
        <begin position="2705"/>
        <end position="2716"/>
    </location>
</feature>
<feature type="compositionally biased region" description="Basic and acidic residues" evidence="4">
    <location>
        <begin position="1984"/>
        <end position="1993"/>
    </location>
</feature>
<evidence type="ECO:0000256" key="2">
    <source>
        <dbReference type="ARBA" id="ARBA00022786"/>
    </source>
</evidence>
<feature type="compositionally biased region" description="Low complexity" evidence="4">
    <location>
        <begin position="635"/>
        <end position="648"/>
    </location>
</feature>
<evidence type="ECO:0000256" key="4">
    <source>
        <dbReference type="SAM" id="MobiDB-lite"/>
    </source>
</evidence>
<dbReference type="KEGG" id="bbes:BESB_019030"/>
<dbReference type="SMART" id="SM00119">
    <property type="entry name" value="HECTc"/>
    <property type="match status" value="1"/>
</dbReference>
<feature type="compositionally biased region" description="Acidic residues" evidence="4">
    <location>
        <begin position="2595"/>
        <end position="2605"/>
    </location>
</feature>
<dbReference type="Proteomes" id="UP000224006">
    <property type="component" value="Chromosome XI"/>
</dbReference>
<feature type="region of interest" description="Disordered" evidence="4">
    <location>
        <begin position="2816"/>
        <end position="2887"/>
    </location>
</feature>
<dbReference type="PROSITE" id="PS50237">
    <property type="entry name" value="HECT"/>
    <property type="match status" value="1"/>
</dbReference>
<feature type="region of interest" description="Disordered" evidence="4">
    <location>
        <begin position="2256"/>
        <end position="2677"/>
    </location>
</feature>
<feature type="region of interest" description="Disordered" evidence="4">
    <location>
        <begin position="3394"/>
        <end position="3446"/>
    </location>
</feature>
<dbReference type="Gene3D" id="3.30.2410.10">
    <property type="entry name" value="Hect, E3 ligase catalytic domain"/>
    <property type="match status" value="1"/>
</dbReference>
<feature type="compositionally biased region" description="Basic and acidic residues" evidence="4">
    <location>
        <begin position="3808"/>
        <end position="3827"/>
    </location>
</feature>
<feature type="compositionally biased region" description="Low complexity" evidence="4">
    <location>
        <begin position="2387"/>
        <end position="2400"/>
    </location>
</feature>
<feature type="compositionally biased region" description="Pro residues" evidence="4">
    <location>
        <begin position="609"/>
        <end position="622"/>
    </location>
</feature>
<dbReference type="GO" id="GO:0000209">
    <property type="term" value="P:protein polyubiquitination"/>
    <property type="evidence" value="ECO:0007669"/>
    <property type="project" value="TreeGrafter"/>
</dbReference>
<keyword evidence="2 3" id="KW-0833">Ubl conjugation pathway</keyword>
<dbReference type="SUPFAM" id="SSF56204">
    <property type="entry name" value="Hect, E3 ligase catalytic domain"/>
    <property type="match status" value="2"/>
</dbReference>
<feature type="compositionally biased region" description="Basic residues" evidence="4">
    <location>
        <begin position="4011"/>
        <end position="4021"/>
    </location>
</feature>
<feature type="compositionally biased region" description="Low complexity" evidence="4">
    <location>
        <begin position="2257"/>
        <end position="2268"/>
    </location>
</feature>
<comment type="caution">
    <text evidence="6">The sequence shown here is derived from an EMBL/GenBank/DDBJ whole genome shotgun (WGS) entry which is preliminary data.</text>
</comment>
<feature type="compositionally biased region" description="Low complexity" evidence="4">
    <location>
        <begin position="3033"/>
        <end position="3059"/>
    </location>
</feature>
<evidence type="ECO:0000256" key="1">
    <source>
        <dbReference type="ARBA" id="ARBA00022679"/>
    </source>
</evidence>
<dbReference type="InterPro" id="IPR000569">
    <property type="entry name" value="HECT_dom"/>
</dbReference>
<feature type="compositionally biased region" description="Acidic residues" evidence="4">
    <location>
        <begin position="2625"/>
        <end position="2649"/>
    </location>
</feature>
<feature type="compositionally biased region" description="Basic and acidic residues" evidence="4">
    <location>
        <begin position="1897"/>
        <end position="1939"/>
    </location>
</feature>
<feature type="region of interest" description="Disordered" evidence="4">
    <location>
        <begin position="1813"/>
        <end position="2031"/>
    </location>
</feature>
<feature type="region of interest" description="Disordered" evidence="4">
    <location>
        <begin position="1634"/>
        <end position="1680"/>
    </location>
</feature>
<organism evidence="6 7">
    <name type="scientific">Besnoitia besnoiti</name>
    <name type="common">Apicomplexan protozoan</name>
    <dbReference type="NCBI Taxonomy" id="94643"/>
    <lineage>
        <taxon>Eukaryota</taxon>
        <taxon>Sar</taxon>
        <taxon>Alveolata</taxon>
        <taxon>Apicomplexa</taxon>
        <taxon>Conoidasida</taxon>
        <taxon>Coccidia</taxon>
        <taxon>Eucoccidiorida</taxon>
        <taxon>Eimeriorina</taxon>
        <taxon>Sarcocystidae</taxon>
        <taxon>Besnoitia</taxon>
    </lineage>
</organism>
<feature type="region of interest" description="Disordered" evidence="4">
    <location>
        <begin position="2967"/>
        <end position="2987"/>
    </location>
</feature>